<accession>A0A158PI55</accession>
<dbReference type="CDD" id="cd06257">
    <property type="entry name" value="DnaJ"/>
    <property type="match status" value="1"/>
</dbReference>
<dbReference type="PROSITE" id="PS50076">
    <property type="entry name" value="DNAJ_2"/>
    <property type="match status" value="1"/>
</dbReference>
<dbReference type="PANTHER" id="PTHR44027:SF7">
    <property type="entry name" value="DNAJ HOMOLOG SUBFAMILY C MEMBER 5 HOMOLOG"/>
    <property type="match status" value="1"/>
</dbReference>
<dbReference type="STRING" id="334426.A0A158PI55"/>
<evidence type="ECO:0000259" key="7">
    <source>
        <dbReference type="PROSITE" id="PS50076"/>
    </source>
</evidence>
<evidence type="ECO:0000256" key="3">
    <source>
        <dbReference type="ARBA" id="ARBA00023139"/>
    </source>
</evidence>
<dbReference type="PRINTS" id="PR00625">
    <property type="entry name" value="JDOMAIN"/>
</dbReference>
<dbReference type="GO" id="GO:0016020">
    <property type="term" value="C:membrane"/>
    <property type="evidence" value="ECO:0007669"/>
    <property type="project" value="UniProtKB-SubCell"/>
</dbReference>
<keyword evidence="4" id="KW-0143">Chaperone</keyword>
<proteinExistence type="predicted"/>
<dbReference type="GO" id="GO:0061177">
    <property type="term" value="C:type Is terminal bouton"/>
    <property type="evidence" value="ECO:0007669"/>
    <property type="project" value="TreeGrafter"/>
</dbReference>
<feature type="region of interest" description="Disordered" evidence="6">
    <location>
        <begin position="183"/>
        <end position="218"/>
    </location>
</feature>
<comment type="subcellular location">
    <subcellularLocation>
        <location evidence="1">Membrane</location>
        <topology evidence="1">Lipid-anchor</topology>
    </subcellularLocation>
</comment>
<evidence type="ECO:0000313" key="9">
    <source>
        <dbReference type="Proteomes" id="UP000267027"/>
    </source>
</evidence>
<dbReference type="PANTHER" id="PTHR44027">
    <property type="entry name" value="DNAJ HOMOLOG SUBFAMILY C MEMBER 5 HOMOLOG"/>
    <property type="match status" value="1"/>
</dbReference>
<protein>
    <submittedName>
        <fullName evidence="10">J domain-containing protein</fullName>
    </submittedName>
</protein>
<dbReference type="InterPro" id="IPR036869">
    <property type="entry name" value="J_dom_sf"/>
</dbReference>
<dbReference type="Pfam" id="PF00226">
    <property type="entry name" value="DnaJ"/>
    <property type="match status" value="1"/>
</dbReference>
<dbReference type="InterPro" id="IPR051434">
    <property type="entry name" value="DnaJ_C_subfamily_member5"/>
</dbReference>
<keyword evidence="5" id="KW-0449">Lipoprotein</keyword>
<evidence type="ECO:0000256" key="5">
    <source>
        <dbReference type="ARBA" id="ARBA00023288"/>
    </source>
</evidence>
<dbReference type="SUPFAM" id="SSF46565">
    <property type="entry name" value="Chaperone J-domain"/>
    <property type="match status" value="1"/>
</dbReference>
<dbReference type="GO" id="GO:0005737">
    <property type="term" value="C:cytoplasm"/>
    <property type="evidence" value="ECO:0007669"/>
    <property type="project" value="UniProtKB-ARBA"/>
</dbReference>
<dbReference type="SMART" id="SM00271">
    <property type="entry name" value="DnaJ"/>
    <property type="match status" value="1"/>
</dbReference>
<dbReference type="GO" id="GO:1900073">
    <property type="term" value="P:regulation of neuromuscular synaptic transmission"/>
    <property type="evidence" value="ECO:0007669"/>
    <property type="project" value="TreeGrafter"/>
</dbReference>
<dbReference type="InterPro" id="IPR001623">
    <property type="entry name" value="DnaJ_domain"/>
</dbReference>
<reference evidence="10" key="1">
    <citation type="submission" date="2016-04" db="UniProtKB">
        <authorList>
            <consortium name="WormBaseParasite"/>
        </authorList>
    </citation>
    <scope>IDENTIFICATION</scope>
</reference>
<evidence type="ECO:0000256" key="4">
    <source>
        <dbReference type="ARBA" id="ARBA00023186"/>
    </source>
</evidence>
<feature type="region of interest" description="Disordered" evidence="6">
    <location>
        <begin position="1"/>
        <end position="49"/>
    </location>
</feature>
<dbReference type="Gene3D" id="1.10.287.110">
    <property type="entry name" value="DnaJ domain"/>
    <property type="match status" value="1"/>
</dbReference>
<evidence type="ECO:0000256" key="1">
    <source>
        <dbReference type="ARBA" id="ARBA00004635"/>
    </source>
</evidence>
<gene>
    <name evidence="8" type="ORF">ACOC_LOCUS7197</name>
</gene>
<dbReference type="WBParaSite" id="ACOC_0000719601-mRNA-1">
    <property type="protein sequence ID" value="ACOC_0000719601-mRNA-1"/>
    <property type="gene ID" value="ACOC_0000719601"/>
</dbReference>
<evidence type="ECO:0000256" key="2">
    <source>
        <dbReference type="ARBA" id="ARBA00023136"/>
    </source>
</evidence>
<dbReference type="AlphaFoldDB" id="A0A158PI55"/>
<evidence type="ECO:0000313" key="8">
    <source>
        <dbReference type="EMBL" id="VDM58782.1"/>
    </source>
</evidence>
<dbReference type="OrthoDB" id="445556at2759"/>
<keyword evidence="3" id="KW-0564">Palmitate</keyword>
<dbReference type="Proteomes" id="UP000267027">
    <property type="component" value="Unassembled WGS sequence"/>
</dbReference>
<evidence type="ECO:0000313" key="10">
    <source>
        <dbReference type="WBParaSite" id="ACOC_0000719601-mRNA-1"/>
    </source>
</evidence>
<name>A0A158PI55_ANGCS</name>
<evidence type="ECO:0000256" key="6">
    <source>
        <dbReference type="SAM" id="MobiDB-lite"/>
    </source>
</evidence>
<dbReference type="EMBL" id="UYYA01004014">
    <property type="protein sequence ID" value="VDM58782.1"/>
    <property type="molecule type" value="Genomic_DNA"/>
</dbReference>
<keyword evidence="2" id="KW-0472">Membrane</keyword>
<reference evidence="8 9" key="2">
    <citation type="submission" date="2018-11" db="EMBL/GenBank/DDBJ databases">
        <authorList>
            <consortium name="Pathogen Informatics"/>
        </authorList>
    </citation>
    <scope>NUCLEOTIDE SEQUENCE [LARGE SCALE GENOMIC DNA]</scope>
    <source>
        <strain evidence="8 9">Costa Rica</strain>
    </source>
</reference>
<keyword evidence="9" id="KW-1185">Reference proteome</keyword>
<feature type="domain" description="J" evidence="7">
    <location>
        <begin position="50"/>
        <end position="113"/>
    </location>
</feature>
<organism evidence="10">
    <name type="scientific">Angiostrongylus costaricensis</name>
    <name type="common">Nematode worm</name>
    <dbReference type="NCBI Taxonomy" id="334426"/>
    <lineage>
        <taxon>Eukaryota</taxon>
        <taxon>Metazoa</taxon>
        <taxon>Ecdysozoa</taxon>
        <taxon>Nematoda</taxon>
        <taxon>Chromadorea</taxon>
        <taxon>Rhabditida</taxon>
        <taxon>Rhabditina</taxon>
        <taxon>Rhabditomorpha</taxon>
        <taxon>Strongyloidea</taxon>
        <taxon>Metastrongylidae</taxon>
        <taxon>Angiostrongylus</taxon>
    </lineage>
</organism>
<sequence>MSDDNEPLTSSQRPIPDMSSPERAAEEGRAGSQQHARHSHGLGHDTKGTHLYSVLGVDKKATEEEIKRAYRKLALKYHPDKNLDGDPEKTEVVYDEMGDTGLKLMEQFGEDEKVLQWMLKPCGYSSDSGCLRVDSSAVAVAASSVANVAAISVVESMCRKRMSYEPPNIDDIEVAEANSATRSADGATVITSQPAGSPKASPIPMPSSAHDSAAETSPRLKVSNSNIIRYCNDSLSRNGAEIFAKLRAAAVCGEG</sequence>